<keyword evidence="1" id="KW-1133">Transmembrane helix</keyword>
<proteinExistence type="predicted"/>
<organism evidence="2 3">
    <name type="scientific">Xenoophorus captivus</name>
    <dbReference type="NCBI Taxonomy" id="1517983"/>
    <lineage>
        <taxon>Eukaryota</taxon>
        <taxon>Metazoa</taxon>
        <taxon>Chordata</taxon>
        <taxon>Craniata</taxon>
        <taxon>Vertebrata</taxon>
        <taxon>Euteleostomi</taxon>
        <taxon>Actinopterygii</taxon>
        <taxon>Neopterygii</taxon>
        <taxon>Teleostei</taxon>
        <taxon>Neoteleostei</taxon>
        <taxon>Acanthomorphata</taxon>
        <taxon>Ovalentaria</taxon>
        <taxon>Atherinomorphae</taxon>
        <taxon>Cyprinodontiformes</taxon>
        <taxon>Goodeidae</taxon>
        <taxon>Xenoophorus</taxon>
    </lineage>
</organism>
<name>A0ABV0RRU2_9TELE</name>
<keyword evidence="1" id="KW-0472">Membrane</keyword>
<evidence type="ECO:0000256" key="1">
    <source>
        <dbReference type="SAM" id="Phobius"/>
    </source>
</evidence>
<dbReference type="EMBL" id="JAHRIN010052793">
    <property type="protein sequence ID" value="MEQ2210283.1"/>
    <property type="molecule type" value="Genomic_DNA"/>
</dbReference>
<gene>
    <name evidence="2" type="ORF">XENOCAPTIV_011057</name>
</gene>
<keyword evidence="3" id="KW-1185">Reference proteome</keyword>
<protein>
    <submittedName>
        <fullName evidence="2">Uncharacterized protein</fullName>
    </submittedName>
</protein>
<comment type="caution">
    <text evidence="2">The sequence shown here is derived from an EMBL/GenBank/DDBJ whole genome shotgun (WGS) entry which is preliminary data.</text>
</comment>
<sequence length="116" mass="13392">MPFVSSYYPAKFRCVLSPTHLNQMNGCHQASAELEDMMREIRRGLGVLEKGCISKLQDNSYRGQDLDTHGVNCIKKKISESYLCFIFTFLPFVLAVAFKTLTRLKEVKIKYFELPF</sequence>
<reference evidence="2 3" key="1">
    <citation type="submission" date="2021-06" db="EMBL/GenBank/DDBJ databases">
        <authorList>
            <person name="Palmer J.M."/>
        </authorList>
    </citation>
    <scope>NUCLEOTIDE SEQUENCE [LARGE SCALE GENOMIC DNA]</scope>
    <source>
        <strain evidence="2 3">XC_2019</strain>
        <tissue evidence="2">Muscle</tissue>
    </source>
</reference>
<feature type="transmembrane region" description="Helical" evidence="1">
    <location>
        <begin position="82"/>
        <end position="101"/>
    </location>
</feature>
<dbReference type="Proteomes" id="UP001434883">
    <property type="component" value="Unassembled WGS sequence"/>
</dbReference>
<accession>A0ABV0RRU2</accession>
<evidence type="ECO:0000313" key="2">
    <source>
        <dbReference type="EMBL" id="MEQ2210283.1"/>
    </source>
</evidence>
<keyword evidence="1" id="KW-0812">Transmembrane</keyword>
<evidence type="ECO:0000313" key="3">
    <source>
        <dbReference type="Proteomes" id="UP001434883"/>
    </source>
</evidence>